<keyword evidence="1" id="KW-0472">Membrane</keyword>
<accession>A0AAV6LX40</accession>
<feature type="transmembrane region" description="Helical" evidence="1">
    <location>
        <begin position="46"/>
        <end position="64"/>
    </location>
</feature>
<sequence>MKSGLSRVLNFSRQNQTPSFHLHLHLLNAPLFLAAAPESASEDLDSLFFVFFIVDLCVSFSDFIRISMVC</sequence>
<dbReference type="AlphaFoldDB" id="A0AAV6LX40"/>
<dbReference type="Proteomes" id="UP000685013">
    <property type="component" value="Chromosome 19"/>
</dbReference>
<organism evidence="2 3">
    <name type="scientific">Cucurbita argyrosperma subsp. sororia</name>
    <dbReference type="NCBI Taxonomy" id="37648"/>
    <lineage>
        <taxon>Eukaryota</taxon>
        <taxon>Viridiplantae</taxon>
        <taxon>Streptophyta</taxon>
        <taxon>Embryophyta</taxon>
        <taxon>Tracheophyta</taxon>
        <taxon>Spermatophyta</taxon>
        <taxon>Magnoliopsida</taxon>
        <taxon>eudicotyledons</taxon>
        <taxon>Gunneridae</taxon>
        <taxon>Pentapetalae</taxon>
        <taxon>rosids</taxon>
        <taxon>fabids</taxon>
        <taxon>Cucurbitales</taxon>
        <taxon>Cucurbitaceae</taxon>
        <taxon>Cucurbiteae</taxon>
        <taxon>Cucurbita</taxon>
    </lineage>
</organism>
<feature type="non-terminal residue" evidence="2">
    <location>
        <position position="1"/>
    </location>
</feature>
<feature type="transmembrane region" description="Helical" evidence="1">
    <location>
        <begin position="20"/>
        <end position="40"/>
    </location>
</feature>
<keyword evidence="3" id="KW-1185">Reference proteome</keyword>
<evidence type="ECO:0000313" key="3">
    <source>
        <dbReference type="Proteomes" id="UP000685013"/>
    </source>
</evidence>
<reference evidence="2 3" key="1">
    <citation type="journal article" date="2021" name="Hortic Res">
        <title>The domestication of Cucurbita argyrosperma as revealed by the genome of its wild relative.</title>
        <authorList>
            <person name="Barrera-Redondo J."/>
            <person name="Sanchez-de la Vega G."/>
            <person name="Aguirre-Liguori J.A."/>
            <person name="Castellanos-Morales G."/>
            <person name="Gutierrez-Guerrero Y.T."/>
            <person name="Aguirre-Dugua X."/>
            <person name="Aguirre-Planter E."/>
            <person name="Tenaillon M.I."/>
            <person name="Lira-Saade R."/>
            <person name="Eguiarte L.E."/>
        </authorList>
    </citation>
    <scope>NUCLEOTIDE SEQUENCE [LARGE SCALE GENOMIC DNA]</scope>
    <source>
        <strain evidence="2">JBR-2021</strain>
    </source>
</reference>
<evidence type="ECO:0000313" key="2">
    <source>
        <dbReference type="EMBL" id="KAG6571639.1"/>
    </source>
</evidence>
<proteinExistence type="predicted"/>
<evidence type="ECO:0000256" key="1">
    <source>
        <dbReference type="SAM" id="Phobius"/>
    </source>
</evidence>
<dbReference type="EMBL" id="JAGKQH010000019">
    <property type="protein sequence ID" value="KAG6571639.1"/>
    <property type="molecule type" value="Genomic_DNA"/>
</dbReference>
<comment type="caution">
    <text evidence="2">The sequence shown here is derived from an EMBL/GenBank/DDBJ whole genome shotgun (WGS) entry which is preliminary data.</text>
</comment>
<keyword evidence="1" id="KW-0812">Transmembrane</keyword>
<protein>
    <submittedName>
        <fullName evidence="2">Uncharacterized protein</fullName>
    </submittedName>
</protein>
<gene>
    <name evidence="2" type="ORF">SDJN03_28367</name>
</gene>
<keyword evidence="1" id="KW-1133">Transmembrane helix</keyword>
<name>A0AAV6LX40_9ROSI</name>